<comment type="caution">
    <text evidence="10">The sequence shown here is derived from an EMBL/GenBank/DDBJ whole genome shotgun (WGS) entry which is preliminary data.</text>
</comment>
<dbReference type="InterPro" id="IPR044880">
    <property type="entry name" value="NCX_ion-bd_dom_sf"/>
</dbReference>
<evidence type="ECO:0000256" key="8">
    <source>
        <dbReference type="SAM" id="Phobius"/>
    </source>
</evidence>
<feature type="transmembrane region" description="Helical" evidence="8">
    <location>
        <begin position="65"/>
        <end position="83"/>
    </location>
</feature>
<feature type="transmembrane region" description="Helical" evidence="8">
    <location>
        <begin position="188"/>
        <end position="205"/>
    </location>
</feature>
<evidence type="ECO:0000313" key="10">
    <source>
        <dbReference type="EMBL" id="CAG8817664.1"/>
    </source>
</evidence>
<gene>
    <name evidence="10" type="ORF">GMARGA_LOCUS26861</name>
</gene>
<dbReference type="InterPro" id="IPR004837">
    <property type="entry name" value="NaCa_Exmemb"/>
</dbReference>
<keyword evidence="6" id="KW-0406">Ion transport</keyword>
<evidence type="ECO:0000256" key="3">
    <source>
        <dbReference type="ARBA" id="ARBA00022448"/>
    </source>
</evidence>
<keyword evidence="3" id="KW-0813">Transport</keyword>
<feature type="transmembrane region" description="Helical" evidence="8">
    <location>
        <begin position="217"/>
        <end position="244"/>
    </location>
</feature>
<feature type="transmembrane region" description="Helical" evidence="8">
    <location>
        <begin position="148"/>
        <end position="168"/>
    </location>
</feature>
<proteinExistence type="inferred from homology"/>
<evidence type="ECO:0000256" key="4">
    <source>
        <dbReference type="ARBA" id="ARBA00022692"/>
    </source>
</evidence>
<evidence type="ECO:0000256" key="5">
    <source>
        <dbReference type="ARBA" id="ARBA00022989"/>
    </source>
</evidence>
<feature type="non-terminal residue" evidence="10">
    <location>
        <position position="1"/>
    </location>
</feature>
<feature type="transmembrane region" description="Helical" evidence="8">
    <location>
        <begin position="24"/>
        <end position="45"/>
    </location>
</feature>
<comment type="subcellular location">
    <subcellularLocation>
        <location evidence="1">Endomembrane system</location>
        <topology evidence="1">Multi-pass membrane protein</topology>
    </subcellularLocation>
</comment>
<evidence type="ECO:0000259" key="9">
    <source>
        <dbReference type="Pfam" id="PF01699"/>
    </source>
</evidence>
<evidence type="ECO:0000256" key="6">
    <source>
        <dbReference type="ARBA" id="ARBA00023065"/>
    </source>
</evidence>
<dbReference type="PANTHER" id="PTHR31503">
    <property type="entry name" value="VACUOLAR CALCIUM ION TRANSPORTER"/>
    <property type="match status" value="1"/>
</dbReference>
<evidence type="ECO:0000313" key="11">
    <source>
        <dbReference type="Proteomes" id="UP000789901"/>
    </source>
</evidence>
<reference evidence="10 11" key="1">
    <citation type="submission" date="2021-06" db="EMBL/GenBank/DDBJ databases">
        <authorList>
            <person name="Kallberg Y."/>
            <person name="Tangrot J."/>
            <person name="Rosling A."/>
        </authorList>
    </citation>
    <scope>NUCLEOTIDE SEQUENCE [LARGE SCALE GENOMIC DNA]</scope>
    <source>
        <strain evidence="10 11">120-4 pot B 10/14</strain>
    </source>
</reference>
<accession>A0ABN7W5Z3</accession>
<dbReference type="InterPro" id="IPR004713">
    <property type="entry name" value="CaH_exchang"/>
</dbReference>
<keyword evidence="7 8" id="KW-0472">Membrane</keyword>
<feature type="domain" description="Sodium/calcium exchanger membrane region" evidence="9">
    <location>
        <begin position="154"/>
        <end position="266"/>
    </location>
</feature>
<evidence type="ECO:0000256" key="2">
    <source>
        <dbReference type="ARBA" id="ARBA00008170"/>
    </source>
</evidence>
<sequence length="272" mass="29800">LIVTIIALVAGQIRVVQAAILGSIFSHLLLVLGMCFLVAGIEFYLKDDLLEQVFSSTAAQMSSSVMTLACISLVIPAAFSLLINGNNNVTTTSNINEYDIAIKEVKEETNEPMSVDDQTIDNNENREQHMDEENGVPMDKKQKIDRPISIIAALTLLIIMTVIIGFSAEFLVKSIEGIVESHKISKTFIGIILFPIVGHGAKYFASLRTARKNEMNAVIIISVGSATQTALFITPILVLLGWIINQPMSLAFLPFETICLFIAVILKNYLVQ</sequence>
<dbReference type="EMBL" id="CAJVQB010031967">
    <property type="protein sequence ID" value="CAG8817664.1"/>
    <property type="molecule type" value="Genomic_DNA"/>
</dbReference>
<dbReference type="PANTHER" id="PTHR31503:SF22">
    <property type="entry name" value="VACUOLAR CALCIUM ION TRANSPORTER"/>
    <property type="match status" value="1"/>
</dbReference>
<keyword evidence="11" id="KW-1185">Reference proteome</keyword>
<protein>
    <submittedName>
        <fullName evidence="10">14388_t:CDS:1</fullName>
    </submittedName>
</protein>
<dbReference type="Pfam" id="PF01699">
    <property type="entry name" value="Na_Ca_ex"/>
    <property type="match status" value="1"/>
</dbReference>
<dbReference type="Gene3D" id="1.20.1420.30">
    <property type="entry name" value="NCX, central ion-binding region"/>
    <property type="match status" value="1"/>
</dbReference>
<dbReference type="Proteomes" id="UP000789901">
    <property type="component" value="Unassembled WGS sequence"/>
</dbReference>
<evidence type="ECO:0000256" key="7">
    <source>
        <dbReference type="ARBA" id="ARBA00023136"/>
    </source>
</evidence>
<organism evidence="10 11">
    <name type="scientific">Gigaspora margarita</name>
    <dbReference type="NCBI Taxonomy" id="4874"/>
    <lineage>
        <taxon>Eukaryota</taxon>
        <taxon>Fungi</taxon>
        <taxon>Fungi incertae sedis</taxon>
        <taxon>Mucoromycota</taxon>
        <taxon>Glomeromycotina</taxon>
        <taxon>Glomeromycetes</taxon>
        <taxon>Diversisporales</taxon>
        <taxon>Gigasporaceae</taxon>
        <taxon>Gigaspora</taxon>
    </lineage>
</organism>
<name>A0ABN7W5Z3_GIGMA</name>
<keyword evidence="5 8" id="KW-1133">Transmembrane helix</keyword>
<comment type="similarity">
    <text evidence="2">Belongs to the Ca(2+):cation antiporter (CaCA) (TC 2.A.19) family.</text>
</comment>
<feature type="non-terminal residue" evidence="10">
    <location>
        <position position="272"/>
    </location>
</feature>
<keyword evidence="4 8" id="KW-0812">Transmembrane</keyword>
<feature type="transmembrane region" description="Helical" evidence="8">
    <location>
        <begin position="250"/>
        <end position="270"/>
    </location>
</feature>
<evidence type="ECO:0000256" key="1">
    <source>
        <dbReference type="ARBA" id="ARBA00004127"/>
    </source>
</evidence>